<dbReference type="Proteomes" id="UP000294933">
    <property type="component" value="Unassembled WGS sequence"/>
</dbReference>
<proteinExistence type="predicted"/>
<reference evidence="2 3" key="1">
    <citation type="submission" date="2018-06" db="EMBL/GenBank/DDBJ databases">
        <title>A transcriptomic atlas of mushroom development highlights an independent origin of complex multicellularity.</title>
        <authorList>
            <consortium name="DOE Joint Genome Institute"/>
            <person name="Krizsan K."/>
            <person name="Almasi E."/>
            <person name="Merenyi Z."/>
            <person name="Sahu N."/>
            <person name="Viragh M."/>
            <person name="Koszo T."/>
            <person name="Mondo S."/>
            <person name="Kiss B."/>
            <person name="Balint B."/>
            <person name="Kues U."/>
            <person name="Barry K."/>
            <person name="Hegedus J.C."/>
            <person name="Henrissat B."/>
            <person name="Johnson J."/>
            <person name="Lipzen A."/>
            <person name="Ohm R."/>
            <person name="Nagy I."/>
            <person name="Pangilinan J."/>
            <person name="Yan J."/>
            <person name="Xiong Y."/>
            <person name="Grigoriev I.V."/>
            <person name="Hibbett D.S."/>
            <person name="Nagy L.G."/>
        </authorList>
    </citation>
    <scope>NUCLEOTIDE SEQUENCE [LARGE SCALE GENOMIC DNA]</scope>
    <source>
        <strain evidence="2 3">SZMC22713</strain>
    </source>
</reference>
<protein>
    <recommendedName>
        <fullName evidence="4">F-box domain-containing protein</fullName>
    </recommendedName>
</protein>
<keyword evidence="1" id="KW-0472">Membrane</keyword>
<sequence>MKRREREMKYVVMYLLVKSLCPGLWIFMVLIRTLENICSLFTARRDSDNPTIDNAQVDEEGADSGSQIIVGVANTPILHIPPEILSMIFMLCLPHHSLPRPNRLEAPLLLCQICWLFSKVALSTPTLWASISIQRAVPRKEFCMTLKEWIARSSGCLSFSLTYRKKRSNIKRLVHLLAPHSHRWKDVTIAFPFNVVSDEFEEAIACGACTLERLTIESICSVRPYERRYDDFDDSCLDLSMAHRLTEININVDLELDFGNAVLPKVEKMSFSDVRIPLKHFIHCLGHCPAIESFSFNILMDGSDIGTLGDSIGGYKDITTLPSLRHLVADFGHRRMGPFCDRLCLPGLGTLDVTSKHHLRPGAVCDWPHVAELLKRSRAKLERLSLYGNGIGEDALIGCLQHTPRLNNFTYVQTLTSRMPVDVVARVLTAANRICMELDSITLVGWPGWVAPTTTLASLLVEMISSRCNIQQSTADADKEHQYRRCLRRVTIQNELVAKLLNQPEIAKYVGEGLEIHGVPCTG</sequence>
<evidence type="ECO:0008006" key="4">
    <source>
        <dbReference type="Google" id="ProtNLM"/>
    </source>
</evidence>
<gene>
    <name evidence="2" type="ORF">BD410DRAFT_898643</name>
</gene>
<dbReference type="EMBL" id="ML170178">
    <property type="protein sequence ID" value="TDL21809.1"/>
    <property type="molecule type" value="Genomic_DNA"/>
</dbReference>
<keyword evidence="3" id="KW-1185">Reference proteome</keyword>
<dbReference type="SUPFAM" id="SSF52047">
    <property type="entry name" value="RNI-like"/>
    <property type="match status" value="1"/>
</dbReference>
<name>A0A4Y7Q4G4_9AGAM</name>
<dbReference type="InterPro" id="IPR032675">
    <property type="entry name" value="LRR_dom_sf"/>
</dbReference>
<feature type="transmembrane region" description="Helical" evidence="1">
    <location>
        <begin position="12"/>
        <end position="31"/>
    </location>
</feature>
<accession>A0A4Y7Q4G4</accession>
<keyword evidence="1" id="KW-0812">Transmembrane</keyword>
<dbReference type="OrthoDB" id="2916376at2759"/>
<evidence type="ECO:0000313" key="2">
    <source>
        <dbReference type="EMBL" id="TDL21809.1"/>
    </source>
</evidence>
<dbReference type="AlphaFoldDB" id="A0A4Y7Q4G4"/>
<keyword evidence="1" id="KW-1133">Transmembrane helix</keyword>
<dbReference type="VEuPathDB" id="FungiDB:BD410DRAFT_898643"/>
<organism evidence="2 3">
    <name type="scientific">Rickenella mellea</name>
    <dbReference type="NCBI Taxonomy" id="50990"/>
    <lineage>
        <taxon>Eukaryota</taxon>
        <taxon>Fungi</taxon>
        <taxon>Dikarya</taxon>
        <taxon>Basidiomycota</taxon>
        <taxon>Agaricomycotina</taxon>
        <taxon>Agaricomycetes</taxon>
        <taxon>Hymenochaetales</taxon>
        <taxon>Rickenellaceae</taxon>
        <taxon>Rickenella</taxon>
    </lineage>
</organism>
<evidence type="ECO:0000256" key="1">
    <source>
        <dbReference type="SAM" id="Phobius"/>
    </source>
</evidence>
<evidence type="ECO:0000313" key="3">
    <source>
        <dbReference type="Proteomes" id="UP000294933"/>
    </source>
</evidence>
<dbReference type="STRING" id="50990.A0A4Y7Q4G4"/>
<dbReference type="Gene3D" id="3.80.10.10">
    <property type="entry name" value="Ribonuclease Inhibitor"/>
    <property type="match status" value="1"/>
</dbReference>